<protein>
    <recommendedName>
        <fullName evidence="8 14">3,4-dihydroxy-2-butanone 4-phosphate synthase</fullName>
        <shortName evidence="14">DHBP synthase</shortName>
        <ecNumber evidence="7 14">4.1.99.12</ecNumber>
    </recommendedName>
</protein>
<comment type="pathway">
    <text evidence="4 14">Cofactor biosynthesis; riboflavin biosynthesis; 2-hydroxy-3-oxobutyl phosphate from D-ribulose 5-phosphate: step 1/1.</text>
</comment>
<comment type="cofactor">
    <cofactor evidence="2">
        <name>Mn(2+)</name>
        <dbReference type="ChEBI" id="CHEBI:29035"/>
    </cofactor>
</comment>
<comment type="subunit">
    <text evidence="14">Homodimer.</text>
</comment>
<feature type="binding site" evidence="14">
    <location>
        <position position="30"/>
    </location>
    <ligand>
        <name>Mg(2+)</name>
        <dbReference type="ChEBI" id="CHEBI:18420"/>
        <label>1</label>
    </ligand>
</feature>
<evidence type="ECO:0000313" key="16">
    <source>
        <dbReference type="EMBL" id="GLR17415.1"/>
    </source>
</evidence>
<dbReference type="GO" id="GO:0009231">
    <property type="term" value="P:riboflavin biosynthetic process"/>
    <property type="evidence" value="ECO:0007669"/>
    <property type="project" value="UniProtKB-UniRule"/>
</dbReference>
<dbReference type="Pfam" id="PF00926">
    <property type="entry name" value="DHBP_synthase"/>
    <property type="match status" value="1"/>
</dbReference>
<evidence type="ECO:0000256" key="11">
    <source>
        <dbReference type="ARBA" id="ARBA00022842"/>
    </source>
</evidence>
<dbReference type="GO" id="GO:0000287">
    <property type="term" value="F:magnesium ion binding"/>
    <property type="evidence" value="ECO:0007669"/>
    <property type="project" value="UniProtKB-UniRule"/>
</dbReference>
<keyword evidence="17" id="KW-1185">Reference proteome</keyword>
<evidence type="ECO:0000256" key="13">
    <source>
        <dbReference type="ARBA" id="ARBA00023239"/>
    </source>
</evidence>
<feature type="site" description="Essential for catalytic activity" evidence="14">
    <location>
        <position position="167"/>
    </location>
</feature>
<comment type="similarity">
    <text evidence="5">In the N-terminal section; belongs to the DHBP synthase family.</text>
</comment>
<organism evidence="16 17">
    <name type="scientific">Portibacter lacus</name>
    <dbReference type="NCBI Taxonomy" id="1099794"/>
    <lineage>
        <taxon>Bacteria</taxon>
        <taxon>Pseudomonadati</taxon>
        <taxon>Bacteroidota</taxon>
        <taxon>Saprospiria</taxon>
        <taxon>Saprospirales</taxon>
        <taxon>Haliscomenobacteraceae</taxon>
        <taxon>Portibacter</taxon>
    </lineage>
</organism>
<comment type="caution">
    <text evidence="16">The sequence shown here is derived from an EMBL/GenBank/DDBJ whole genome shotgun (WGS) entry which is preliminary data.</text>
</comment>
<name>A0AA37WFY1_9BACT</name>
<comment type="function">
    <text evidence="3 14">Catalyzes the conversion of D-ribulose 5-phosphate to formate and 3,4-dihydroxy-2-butanone 4-phosphate.</text>
</comment>
<dbReference type="InterPro" id="IPR000422">
    <property type="entry name" value="DHBP_synthase_RibB"/>
</dbReference>
<dbReference type="EC" id="4.1.99.12" evidence="7 14"/>
<reference evidence="16" key="1">
    <citation type="journal article" date="2014" name="Int. J. Syst. Evol. Microbiol.">
        <title>Complete genome sequence of Corynebacterium casei LMG S-19264T (=DSM 44701T), isolated from a smear-ripened cheese.</title>
        <authorList>
            <consortium name="US DOE Joint Genome Institute (JGI-PGF)"/>
            <person name="Walter F."/>
            <person name="Albersmeier A."/>
            <person name="Kalinowski J."/>
            <person name="Ruckert C."/>
        </authorList>
    </citation>
    <scope>NUCLEOTIDE SEQUENCE</scope>
    <source>
        <strain evidence="16">NBRC 108769</strain>
    </source>
</reference>
<comment type="cofactor">
    <cofactor evidence="14">
        <name>Mg(2+)</name>
        <dbReference type="ChEBI" id="CHEBI:18420"/>
    </cofactor>
    <cofactor evidence="14">
        <name>Mn(2+)</name>
        <dbReference type="ChEBI" id="CHEBI:29035"/>
    </cofactor>
    <text evidence="14">Binds 2 divalent metal cations per subunit. Magnesium or manganese.</text>
</comment>
<dbReference type="AlphaFoldDB" id="A0AA37WFY1"/>
<feature type="binding site" evidence="14">
    <location>
        <position position="30"/>
    </location>
    <ligand>
        <name>Mg(2+)</name>
        <dbReference type="ChEBI" id="CHEBI:18420"/>
        <label>2</label>
    </ligand>
</feature>
<evidence type="ECO:0000256" key="2">
    <source>
        <dbReference type="ARBA" id="ARBA00001936"/>
    </source>
</evidence>
<dbReference type="SUPFAM" id="SSF55821">
    <property type="entry name" value="YrdC/RibB"/>
    <property type="match status" value="1"/>
</dbReference>
<dbReference type="Gene3D" id="3.90.870.10">
    <property type="entry name" value="DHBP synthase"/>
    <property type="match status" value="1"/>
</dbReference>
<feature type="binding site" evidence="14">
    <location>
        <begin position="143"/>
        <end position="147"/>
    </location>
    <ligand>
        <name>D-ribulose 5-phosphate</name>
        <dbReference type="ChEBI" id="CHEBI:58121"/>
    </ligand>
</feature>
<feature type="binding site" evidence="14">
    <location>
        <position position="146"/>
    </location>
    <ligand>
        <name>Mg(2+)</name>
        <dbReference type="ChEBI" id="CHEBI:18420"/>
        <label>2</label>
    </ligand>
</feature>
<keyword evidence="10 14" id="KW-0479">Metal-binding</keyword>
<dbReference type="SUPFAM" id="SSF142695">
    <property type="entry name" value="RibA-like"/>
    <property type="match status" value="1"/>
</dbReference>
<reference evidence="16" key="2">
    <citation type="submission" date="2023-01" db="EMBL/GenBank/DDBJ databases">
        <title>Draft genome sequence of Portibacter lacus strain NBRC 108769.</title>
        <authorList>
            <person name="Sun Q."/>
            <person name="Mori K."/>
        </authorList>
    </citation>
    <scope>NUCLEOTIDE SEQUENCE</scope>
    <source>
        <strain evidence="16">NBRC 108769</strain>
    </source>
</reference>
<dbReference type="GO" id="GO:0005829">
    <property type="term" value="C:cytosol"/>
    <property type="evidence" value="ECO:0007669"/>
    <property type="project" value="TreeGrafter"/>
</dbReference>
<evidence type="ECO:0000256" key="5">
    <source>
        <dbReference type="ARBA" id="ARBA00005520"/>
    </source>
</evidence>
<sequence>MHNQLNTIEEAVEDIKAGKIVIVVDDEDRENEGDFICAAEIVTPEIITFMATHGRGLICTPLDEDRAEELELNMMVGTNTALHETAFTVSVDLIGQGCTTGISSYDRATGIKALIDPKSKSTDFARPGHIFPLRAKKGGVLRRTGHTEAAIDLARLAGFEPAGVLVEILNEDGTMARLPQLVKIAEKHDLKIISIKDLVEYRMRTERIIKKEIEVDVPSKLGDFKVAIYSQLTTGDRHLAIYKGDIKATDSVLVRVHSQTETGDILGTLFGEYGTQLQSSLKMIEEEGVGVLLYMRHGEKGDSIISKLKELDNNPTNDPLKKEEQRDFGVGAQILRDLGVDKIKLISNHPKKRIGLIGYGLEIVENVALV</sequence>
<gene>
    <name evidence="16" type="primary">ribBA</name>
    <name evidence="14" type="synonym">ribB</name>
    <name evidence="16" type="ORF">GCM10007940_20300</name>
</gene>
<dbReference type="Gene3D" id="3.40.50.10990">
    <property type="entry name" value="GTP cyclohydrolase II"/>
    <property type="match status" value="1"/>
</dbReference>
<evidence type="ECO:0000256" key="7">
    <source>
        <dbReference type="ARBA" id="ARBA00012153"/>
    </source>
</evidence>
<dbReference type="FunFam" id="3.90.870.10:FF:000001">
    <property type="entry name" value="Riboflavin biosynthesis protein RibBA"/>
    <property type="match status" value="1"/>
</dbReference>
<keyword evidence="9 14" id="KW-0686">Riboflavin biosynthesis</keyword>
<evidence type="ECO:0000256" key="3">
    <source>
        <dbReference type="ARBA" id="ARBA00002284"/>
    </source>
</evidence>
<accession>A0AA37WFY1</accession>
<dbReference type="InterPro" id="IPR017945">
    <property type="entry name" value="DHBP_synth_RibB-like_a/b_dom"/>
</dbReference>
<feature type="binding site" evidence="14">
    <location>
        <begin position="29"/>
        <end position="30"/>
    </location>
    <ligand>
        <name>D-ribulose 5-phosphate</name>
        <dbReference type="ChEBI" id="CHEBI:58121"/>
    </ligand>
</feature>
<dbReference type="GO" id="GO:0008686">
    <property type="term" value="F:3,4-dihydroxy-2-butanone-4-phosphate synthase activity"/>
    <property type="evidence" value="ECO:0007669"/>
    <property type="project" value="UniProtKB-UniRule"/>
</dbReference>
<comment type="similarity">
    <text evidence="14">Belongs to the DHBP synthase family.</text>
</comment>
<dbReference type="Pfam" id="PF00925">
    <property type="entry name" value="GTP_cyclohydro2"/>
    <property type="match status" value="1"/>
</dbReference>
<feature type="domain" description="GTP cyclohydrolase II" evidence="15">
    <location>
        <begin position="212"/>
        <end position="367"/>
    </location>
</feature>
<evidence type="ECO:0000256" key="10">
    <source>
        <dbReference type="ARBA" id="ARBA00022723"/>
    </source>
</evidence>
<dbReference type="NCBIfam" id="TIGR00506">
    <property type="entry name" value="ribB"/>
    <property type="match status" value="1"/>
</dbReference>
<evidence type="ECO:0000256" key="8">
    <source>
        <dbReference type="ARBA" id="ARBA00018836"/>
    </source>
</evidence>
<dbReference type="PANTHER" id="PTHR21327">
    <property type="entry name" value="GTP CYCLOHYDROLASE II-RELATED"/>
    <property type="match status" value="1"/>
</dbReference>
<dbReference type="InterPro" id="IPR032677">
    <property type="entry name" value="GTP_cyclohydro_II"/>
</dbReference>
<proteinExistence type="inferred from homology"/>
<dbReference type="PIRSF" id="PIRSF001259">
    <property type="entry name" value="RibA"/>
    <property type="match status" value="1"/>
</dbReference>
<dbReference type="GO" id="GO:0030145">
    <property type="term" value="F:manganese ion binding"/>
    <property type="evidence" value="ECO:0007669"/>
    <property type="project" value="UniProtKB-UniRule"/>
</dbReference>
<evidence type="ECO:0000256" key="14">
    <source>
        <dbReference type="HAMAP-Rule" id="MF_00180"/>
    </source>
</evidence>
<evidence type="ECO:0000256" key="9">
    <source>
        <dbReference type="ARBA" id="ARBA00022619"/>
    </source>
</evidence>
<evidence type="ECO:0000259" key="15">
    <source>
        <dbReference type="Pfam" id="PF00925"/>
    </source>
</evidence>
<comment type="similarity">
    <text evidence="6">In the C-terminal section; belongs to the GTP cyclohydrolase II family.</text>
</comment>
<dbReference type="GO" id="GO:0003935">
    <property type="term" value="F:GTP cyclohydrolase II activity"/>
    <property type="evidence" value="ECO:0007669"/>
    <property type="project" value="TreeGrafter"/>
</dbReference>
<keyword evidence="13 14" id="KW-0456">Lyase</keyword>
<evidence type="ECO:0000256" key="1">
    <source>
        <dbReference type="ARBA" id="ARBA00000141"/>
    </source>
</evidence>
<feature type="binding site" evidence="14">
    <location>
        <position position="34"/>
    </location>
    <ligand>
        <name>D-ribulose 5-phosphate</name>
        <dbReference type="ChEBI" id="CHEBI:58121"/>
    </ligand>
</feature>
<evidence type="ECO:0000256" key="4">
    <source>
        <dbReference type="ARBA" id="ARBA00004904"/>
    </source>
</evidence>
<dbReference type="PANTHER" id="PTHR21327:SF18">
    <property type="entry name" value="3,4-DIHYDROXY-2-BUTANONE 4-PHOSPHATE SYNTHASE"/>
    <property type="match status" value="1"/>
</dbReference>
<comment type="catalytic activity">
    <reaction evidence="1 14">
        <text>D-ribulose 5-phosphate = (2S)-2-hydroxy-3-oxobutyl phosphate + formate + H(+)</text>
        <dbReference type="Rhea" id="RHEA:18457"/>
        <dbReference type="ChEBI" id="CHEBI:15378"/>
        <dbReference type="ChEBI" id="CHEBI:15740"/>
        <dbReference type="ChEBI" id="CHEBI:58121"/>
        <dbReference type="ChEBI" id="CHEBI:58830"/>
        <dbReference type="EC" id="4.1.99.12"/>
    </reaction>
</comment>
<evidence type="ECO:0000313" key="17">
    <source>
        <dbReference type="Proteomes" id="UP001156666"/>
    </source>
</evidence>
<dbReference type="EMBL" id="BSOH01000011">
    <property type="protein sequence ID" value="GLR17415.1"/>
    <property type="molecule type" value="Genomic_DNA"/>
</dbReference>
<evidence type="ECO:0000256" key="12">
    <source>
        <dbReference type="ARBA" id="ARBA00023211"/>
    </source>
</evidence>
<dbReference type="Proteomes" id="UP001156666">
    <property type="component" value="Unassembled WGS sequence"/>
</dbReference>
<keyword evidence="11 14" id="KW-0460">Magnesium</keyword>
<keyword evidence="12 14" id="KW-0464">Manganese</keyword>
<dbReference type="HAMAP" id="MF_00180">
    <property type="entry name" value="RibB"/>
    <property type="match status" value="1"/>
</dbReference>
<feature type="site" description="Essential for catalytic activity" evidence="14">
    <location>
        <position position="129"/>
    </location>
</feature>
<dbReference type="InterPro" id="IPR036144">
    <property type="entry name" value="RibA-like_sf"/>
</dbReference>
<evidence type="ECO:0000256" key="6">
    <source>
        <dbReference type="ARBA" id="ARBA00008976"/>
    </source>
</evidence>